<dbReference type="Gene3D" id="3.40.50.2000">
    <property type="entry name" value="Glycogen Phosphorylase B"/>
    <property type="match status" value="2"/>
</dbReference>
<proteinExistence type="inferred from homology"/>
<evidence type="ECO:0000256" key="3">
    <source>
        <dbReference type="ARBA" id="ARBA00038858"/>
    </source>
</evidence>
<dbReference type="SUPFAM" id="SSF53756">
    <property type="entry name" value="UDP-Glycosyltransferase/glycogen phosphorylase"/>
    <property type="match status" value="1"/>
</dbReference>
<dbReference type="EC" id="5.1.3.14" evidence="3"/>
<dbReference type="Pfam" id="PF02350">
    <property type="entry name" value="Epimerase_2"/>
    <property type="match status" value="1"/>
</dbReference>
<dbReference type="Proteomes" id="UP000029844">
    <property type="component" value="Unassembled WGS sequence"/>
</dbReference>
<dbReference type="GeneID" id="58716752"/>
<dbReference type="AlphaFoldDB" id="A0A099WDS6"/>
<dbReference type="PANTHER" id="PTHR43174:SF2">
    <property type="entry name" value="UDP-N-ACETYLGLUCOSAMINE 2-EPIMERASE"/>
    <property type="match status" value="1"/>
</dbReference>
<keyword evidence="7" id="KW-1185">Reference proteome</keyword>
<name>A0A099WDS6_9LIST</name>
<comment type="similarity">
    <text evidence="2 4">Belongs to the UDP-N-acetylglucosamine 2-epimerase family.</text>
</comment>
<evidence type="ECO:0000256" key="2">
    <source>
        <dbReference type="ARBA" id="ARBA00038209"/>
    </source>
</evidence>
<evidence type="ECO:0000313" key="7">
    <source>
        <dbReference type="Proteomes" id="UP000029844"/>
    </source>
</evidence>
<reference evidence="6 7" key="1">
    <citation type="submission" date="2014-05" db="EMBL/GenBank/DDBJ databases">
        <title>Novel Listeriaceae from food processing environments.</title>
        <authorList>
            <person name="den Bakker H.C."/>
        </authorList>
    </citation>
    <scope>NUCLEOTIDE SEQUENCE [LARGE SCALE GENOMIC DNA]</scope>
    <source>
        <strain evidence="6 7">FSL A5-0281</strain>
    </source>
</reference>
<dbReference type="STRING" id="1552123.EP57_04960"/>
<dbReference type="RefSeq" id="WP_036084695.1">
    <property type="nucleotide sequence ID" value="NZ_CBCSHQ010000001.1"/>
</dbReference>
<dbReference type="PANTHER" id="PTHR43174">
    <property type="entry name" value="UDP-N-ACETYLGLUCOSAMINE 2-EPIMERASE"/>
    <property type="match status" value="1"/>
</dbReference>
<dbReference type="EMBL" id="JNFA01000011">
    <property type="protein sequence ID" value="KGL42811.1"/>
    <property type="molecule type" value="Genomic_DNA"/>
</dbReference>
<evidence type="ECO:0000259" key="5">
    <source>
        <dbReference type="Pfam" id="PF02350"/>
    </source>
</evidence>
<keyword evidence="1 4" id="KW-0413">Isomerase</keyword>
<evidence type="ECO:0000313" key="6">
    <source>
        <dbReference type="EMBL" id="KGL42811.1"/>
    </source>
</evidence>
<accession>A0A099WDS6</accession>
<dbReference type="eggNOG" id="COG0381">
    <property type="taxonomic scope" value="Bacteria"/>
</dbReference>
<feature type="domain" description="UDP-N-acetylglucosamine 2-epimerase" evidence="5">
    <location>
        <begin position="155"/>
        <end position="335"/>
    </location>
</feature>
<dbReference type="InterPro" id="IPR029767">
    <property type="entry name" value="WecB-like"/>
</dbReference>
<evidence type="ECO:0000256" key="4">
    <source>
        <dbReference type="RuleBase" id="RU003513"/>
    </source>
</evidence>
<sequence length="340" mass="38722">MKKIMMVFDTPEEAMRICPVIQKLKQMEYKPVVLIPKQVETAGIMEQVLALFEVEPTHILSVDLEPQTLNQLTAYALNELARIVKHEKIDTTFVCGSTKIAFIAALASYYNGVPVTQAQTGEGEEAAAFLGKSTEALMAPLVTNHVVLGLETALEKAADQYVHSMPIDNYDTQKIILFDYQGKSNQRQILEKSFQAIKQITDIYKEVIFIIPIKLTTLVMELANKILKGQKQVYFVKPLNVLEYQSFMTRAWLVMTDHYNSLEMAQILQLPVLIMEGPRNKNSHDNYGVGTVIRFSKVQITEWIERLLVDSGFYEEIARRPSPNKKIQTIEEMIESFVQK</sequence>
<evidence type="ECO:0000256" key="1">
    <source>
        <dbReference type="ARBA" id="ARBA00023235"/>
    </source>
</evidence>
<protein>
    <recommendedName>
        <fullName evidence="3">UDP-N-acetylglucosamine 2-epimerase (non-hydrolyzing)</fullName>
        <ecNumber evidence="3">5.1.3.14</ecNumber>
    </recommendedName>
</protein>
<dbReference type="InterPro" id="IPR003331">
    <property type="entry name" value="UDP_GlcNAc_Epimerase_2_dom"/>
</dbReference>
<gene>
    <name evidence="6" type="ORF">EP57_04960</name>
</gene>
<organism evidence="6 7">
    <name type="scientific">Listeria booriae</name>
    <dbReference type="NCBI Taxonomy" id="1552123"/>
    <lineage>
        <taxon>Bacteria</taxon>
        <taxon>Bacillati</taxon>
        <taxon>Bacillota</taxon>
        <taxon>Bacilli</taxon>
        <taxon>Bacillales</taxon>
        <taxon>Listeriaceae</taxon>
        <taxon>Listeria</taxon>
    </lineage>
</organism>
<dbReference type="GO" id="GO:0008761">
    <property type="term" value="F:UDP-N-acetylglucosamine 2-epimerase activity"/>
    <property type="evidence" value="ECO:0007669"/>
    <property type="project" value="UniProtKB-EC"/>
</dbReference>
<comment type="caution">
    <text evidence="6">The sequence shown here is derived from an EMBL/GenBank/DDBJ whole genome shotgun (WGS) entry which is preliminary data.</text>
</comment>